<organism evidence="2 3">
    <name type="scientific">Fusarium oligoseptatum</name>
    <dbReference type="NCBI Taxonomy" id="2604345"/>
    <lineage>
        <taxon>Eukaryota</taxon>
        <taxon>Fungi</taxon>
        <taxon>Dikarya</taxon>
        <taxon>Ascomycota</taxon>
        <taxon>Pezizomycotina</taxon>
        <taxon>Sordariomycetes</taxon>
        <taxon>Hypocreomycetidae</taxon>
        <taxon>Hypocreales</taxon>
        <taxon>Nectriaceae</taxon>
        <taxon>Fusarium</taxon>
        <taxon>Fusarium solani species complex</taxon>
    </lineage>
</organism>
<feature type="region of interest" description="Disordered" evidence="1">
    <location>
        <begin position="1"/>
        <end position="26"/>
    </location>
</feature>
<dbReference type="EMBL" id="NKCK01000052">
    <property type="protein sequence ID" value="RSM05480.1"/>
    <property type="molecule type" value="Genomic_DNA"/>
</dbReference>
<feature type="region of interest" description="Disordered" evidence="1">
    <location>
        <begin position="54"/>
        <end position="84"/>
    </location>
</feature>
<keyword evidence="3" id="KW-1185">Reference proteome</keyword>
<comment type="caution">
    <text evidence="2">The sequence shown here is derived from an EMBL/GenBank/DDBJ whole genome shotgun (WGS) entry which is preliminary data.</text>
</comment>
<reference evidence="2 3" key="1">
    <citation type="submission" date="2017-06" db="EMBL/GenBank/DDBJ databases">
        <title>Comparative genomic analysis of Ambrosia Fusariam Clade fungi.</title>
        <authorList>
            <person name="Stajich J.E."/>
            <person name="Carrillo J."/>
            <person name="Kijimoto T."/>
            <person name="Eskalen A."/>
            <person name="O'Donnell K."/>
            <person name="Kasson M."/>
        </authorList>
    </citation>
    <scope>NUCLEOTIDE SEQUENCE [LARGE SCALE GENOMIC DNA]</scope>
    <source>
        <strain evidence="2 3">NRRL62579</strain>
    </source>
</reference>
<gene>
    <name evidence="2" type="ORF">CEP52_006284</name>
</gene>
<evidence type="ECO:0000313" key="3">
    <source>
        <dbReference type="Proteomes" id="UP000287144"/>
    </source>
</evidence>
<evidence type="ECO:0000256" key="1">
    <source>
        <dbReference type="SAM" id="MobiDB-lite"/>
    </source>
</evidence>
<name>A0A428TTT9_9HYPO</name>
<dbReference type="AlphaFoldDB" id="A0A428TTT9"/>
<evidence type="ECO:0000313" key="2">
    <source>
        <dbReference type="EMBL" id="RSM05480.1"/>
    </source>
</evidence>
<proteinExistence type="predicted"/>
<dbReference type="STRING" id="1325735.A0A428TTT9"/>
<protein>
    <submittedName>
        <fullName evidence="2">Uncharacterized protein</fullName>
    </submittedName>
</protein>
<sequence>MMPSWPAAQPAPSVTQQTAPGNYAYPTNPAFIPVPVRQGFGQYGAPAAPYAGYVPPPPPVQPQMSTASPVNGATPAPEQAKSKS</sequence>
<accession>A0A428TTT9</accession>
<dbReference type="Proteomes" id="UP000287144">
    <property type="component" value="Unassembled WGS sequence"/>
</dbReference>